<dbReference type="PROSITE" id="PS51257">
    <property type="entry name" value="PROKAR_LIPOPROTEIN"/>
    <property type="match status" value="1"/>
</dbReference>
<dbReference type="STRING" id="694427.Palpr_2676"/>
<evidence type="ECO:0008006" key="4">
    <source>
        <dbReference type="Google" id="ProtNLM"/>
    </source>
</evidence>
<sequence length="131" mass="14669">MKNLSKVMFLTMVLVLSSCANVSKFPVSSVTPAANIEVKKQHDRNGNTILTIEAKNLASAERLSPPRKMYVAWIVLENNETRNIGQLKNKNAKVAEIKTLTPFKFTEIFITAEDQADVLYPAGEEISRIKF</sequence>
<dbReference type="Proteomes" id="UP000008718">
    <property type="component" value="Chromosome"/>
</dbReference>
<accession>E4T7W2</accession>
<dbReference type="RefSeq" id="WP_013446175.1">
    <property type="nucleotide sequence ID" value="NC_014734.1"/>
</dbReference>
<name>E4T7W2_PALPW</name>
<keyword evidence="3" id="KW-1185">Reference proteome</keyword>
<feature type="signal peptide" evidence="1">
    <location>
        <begin position="1"/>
        <end position="20"/>
    </location>
</feature>
<reference key="1">
    <citation type="submission" date="2010-11" db="EMBL/GenBank/DDBJ databases">
        <title>The complete genome of Paludibacter propionicigenes DSM 17365.</title>
        <authorList>
            <consortium name="US DOE Joint Genome Institute (JGI-PGF)"/>
            <person name="Lucas S."/>
            <person name="Copeland A."/>
            <person name="Lapidus A."/>
            <person name="Bruce D."/>
            <person name="Goodwin L."/>
            <person name="Pitluck S."/>
            <person name="Kyrpides N."/>
            <person name="Mavromatis K."/>
            <person name="Ivanova N."/>
            <person name="Munk A.C."/>
            <person name="Brettin T."/>
            <person name="Detter J.C."/>
            <person name="Han C."/>
            <person name="Tapia R."/>
            <person name="Land M."/>
            <person name="Hauser L."/>
            <person name="Markowitz V."/>
            <person name="Cheng J.-F."/>
            <person name="Hugenholtz P."/>
            <person name="Woyke T."/>
            <person name="Wu D."/>
            <person name="Gronow S."/>
            <person name="Wellnitz S."/>
            <person name="Brambilla E."/>
            <person name="Klenk H.-P."/>
            <person name="Eisen J.A."/>
        </authorList>
    </citation>
    <scope>NUCLEOTIDE SEQUENCE</scope>
    <source>
        <strain>WB4</strain>
    </source>
</reference>
<evidence type="ECO:0000313" key="3">
    <source>
        <dbReference type="Proteomes" id="UP000008718"/>
    </source>
</evidence>
<dbReference type="OrthoDB" id="676347at2"/>
<keyword evidence="1" id="KW-0732">Signal</keyword>
<evidence type="ECO:0000313" key="2">
    <source>
        <dbReference type="EMBL" id="ADQ80806.1"/>
    </source>
</evidence>
<dbReference type="HOGENOM" id="CLU_149932_0_0_10"/>
<feature type="chain" id="PRO_5003187719" description="Lipoprotein" evidence="1">
    <location>
        <begin position="21"/>
        <end position="131"/>
    </location>
</feature>
<dbReference type="eggNOG" id="ENOG5032Y2Z">
    <property type="taxonomic scope" value="Bacteria"/>
</dbReference>
<proteinExistence type="predicted"/>
<dbReference type="AlphaFoldDB" id="E4T7W2"/>
<protein>
    <recommendedName>
        <fullName evidence="4">Lipoprotein</fullName>
    </recommendedName>
</protein>
<dbReference type="EMBL" id="CP002345">
    <property type="protein sequence ID" value="ADQ80806.1"/>
    <property type="molecule type" value="Genomic_DNA"/>
</dbReference>
<evidence type="ECO:0000256" key="1">
    <source>
        <dbReference type="SAM" id="SignalP"/>
    </source>
</evidence>
<reference evidence="2 3" key="2">
    <citation type="journal article" date="2011" name="Stand. Genomic Sci.">
        <title>Complete genome sequence of Paludibacter propionicigenes type strain (WB4).</title>
        <authorList>
            <person name="Gronow S."/>
            <person name="Munk C."/>
            <person name="Lapidus A."/>
            <person name="Nolan M."/>
            <person name="Lucas S."/>
            <person name="Hammon N."/>
            <person name="Deshpande S."/>
            <person name="Cheng J.F."/>
            <person name="Tapia R."/>
            <person name="Han C."/>
            <person name="Goodwin L."/>
            <person name="Pitluck S."/>
            <person name="Liolios K."/>
            <person name="Ivanova N."/>
            <person name="Mavromatis K."/>
            <person name="Mikhailova N."/>
            <person name="Pati A."/>
            <person name="Chen A."/>
            <person name="Palaniappan K."/>
            <person name="Land M."/>
            <person name="Hauser L."/>
            <person name="Chang Y.J."/>
            <person name="Jeffries C.D."/>
            <person name="Brambilla E."/>
            <person name="Rohde M."/>
            <person name="Goker M."/>
            <person name="Detter J.C."/>
            <person name="Woyke T."/>
            <person name="Bristow J."/>
            <person name="Eisen J.A."/>
            <person name="Markowitz V."/>
            <person name="Hugenholtz P."/>
            <person name="Kyrpides N.C."/>
            <person name="Klenk H.P."/>
        </authorList>
    </citation>
    <scope>NUCLEOTIDE SEQUENCE [LARGE SCALE GENOMIC DNA]</scope>
    <source>
        <strain evidence="3">DSM 17365 / JCM 13257 / WB4</strain>
    </source>
</reference>
<organism evidence="2 3">
    <name type="scientific">Paludibacter propionicigenes (strain DSM 17365 / JCM 13257 / WB4)</name>
    <dbReference type="NCBI Taxonomy" id="694427"/>
    <lineage>
        <taxon>Bacteria</taxon>
        <taxon>Pseudomonadati</taxon>
        <taxon>Bacteroidota</taxon>
        <taxon>Bacteroidia</taxon>
        <taxon>Bacteroidales</taxon>
        <taxon>Paludibacteraceae</taxon>
        <taxon>Paludibacter</taxon>
    </lineage>
</organism>
<dbReference type="KEGG" id="ppn:Palpr_2676"/>
<gene>
    <name evidence="2" type="ordered locus">Palpr_2676</name>
</gene>